<feature type="compositionally biased region" description="Polar residues" evidence="1">
    <location>
        <begin position="451"/>
        <end position="469"/>
    </location>
</feature>
<dbReference type="Pfam" id="PF26285">
    <property type="entry name" value="SASH1_Homeodomain"/>
    <property type="match status" value="1"/>
</dbReference>
<protein>
    <submittedName>
        <fullName evidence="4">SAM domain-containing protein</fullName>
    </submittedName>
</protein>
<dbReference type="Proteomes" id="UP000008854">
    <property type="component" value="Unassembled WGS sequence"/>
</dbReference>
<dbReference type="InterPro" id="IPR013761">
    <property type="entry name" value="SAM/pointed_sf"/>
</dbReference>
<dbReference type="InterPro" id="IPR058666">
    <property type="entry name" value="SASH1/NUB1_homeodomain"/>
</dbReference>
<dbReference type="InterPro" id="IPR051725">
    <property type="entry name" value="SAM-SH3_domain_protein"/>
</dbReference>
<reference evidence="3" key="1">
    <citation type="journal article" date="2012" name="PLoS Negl. Trop. Dis.">
        <title>A systematically improved high quality genome and transcriptome of the human blood fluke Schistosoma mansoni.</title>
        <authorList>
            <person name="Protasio A.V."/>
            <person name="Tsai I.J."/>
            <person name="Babbage A."/>
            <person name="Nichol S."/>
            <person name="Hunt M."/>
            <person name="Aslett M.A."/>
            <person name="De Silva N."/>
            <person name="Velarde G.S."/>
            <person name="Anderson T.J."/>
            <person name="Clark R.C."/>
            <person name="Davidson C."/>
            <person name="Dillon G.P."/>
            <person name="Holroyd N.E."/>
            <person name="LoVerde P.T."/>
            <person name="Lloyd C."/>
            <person name="McQuillan J."/>
            <person name="Oliveira G."/>
            <person name="Otto T.D."/>
            <person name="Parker-Manuel S.J."/>
            <person name="Quail M.A."/>
            <person name="Wilson R.A."/>
            <person name="Zerlotini A."/>
            <person name="Dunne D.W."/>
            <person name="Berriman M."/>
        </authorList>
    </citation>
    <scope>NUCLEOTIDE SEQUENCE [LARGE SCALE GENOMIC DNA]</scope>
    <source>
        <strain evidence="3">Puerto Rican</strain>
    </source>
</reference>
<dbReference type="Gene3D" id="1.10.150.50">
    <property type="entry name" value="Transcription Factor, Ets-1"/>
    <property type="match status" value="1"/>
</dbReference>
<feature type="region of interest" description="Disordered" evidence="1">
    <location>
        <begin position="731"/>
        <end position="780"/>
    </location>
</feature>
<organism evidence="3 4">
    <name type="scientific">Schistosoma mansoni</name>
    <name type="common">Blood fluke</name>
    <dbReference type="NCBI Taxonomy" id="6183"/>
    <lineage>
        <taxon>Eukaryota</taxon>
        <taxon>Metazoa</taxon>
        <taxon>Spiralia</taxon>
        <taxon>Lophotrochozoa</taxon>
        <taxon>Platyhelminthes</taxon>
        <taxon>Trematoda</taxon>
        <taxon>Digenea</taxon>
        <taxon>Strigeidida</taxon>
        <taxon>Schistosomatoidea</taxon>
        <taxon>Schistosomatidae</taxon>
        <taxon>Schistosoma</taxon>
    </lineage>
</organism>
<dbReference type="AlphaFoldDB" id="A0A5K4FCP3"/>
<dbReference type="PANTHER" id="PTHR12301">
    <property type="entry name" value="SAM-DOMAIN, SH3 AND NUCLEAR LOCALIZATION SIGNALS PROTEIN RELATED"/>
    <property type="match status" value="1"/>
</dbReference>
<dbReference type="WBParaSite" id="Smp_334480.2">
    <property type="protein sequence ID" value="Smp_334480.2"/>
    <property type="gene ID" value="Smp_334480"/>
</dbReference>
<feature type="compositionally biased region" description="Low complexity" evidence="1">
    <location>
        <begin position="736"/>
        <end position="747"/>
    </location>
</feature>
<evidence type="ECO:0000313" key="3">
    <source>
        <dbReference type="Proteomes" id="UP000008854"/>
    </source>
</evidence>
<feature type="region of interest" description="Disordered" evidence="1">
    <location>
        <begin position="436"/>
        <end position="469"/>
    </location>
</feature>
<reference evidence="4" key="2">
    <citation type="submission" date="2019-11" db="UniProtKB">
        <authorList>
            <consortium name="WormBaseParasite"/>
        </authorList>
    </citation>
    <scope>IDENTIFICATION</scope>
    <source>
        <strain evidence="4">Puerto Rican</strain>
    </source>
</reference>
<dbReference type="InParanoid" id="A0A5K4FCP3"/>
<dbReference type="PANTHER" id="PTHR12301:SF10">
    <property type="match status" value="1"/>
</dbReference>
<sequence>MNIMNQTELQMVDTSNLHNPCEINHGLTKPLVLFLNSRKEVLSSAPTSPNSSENETPGPISSIKFQYTKDSRKCFRKMASQTNWRKRQGMTLRCGPFFSRTHNGLINSPYQSDVSQSAPSSPTIDTYETLPLIPNASTTIDQGTEQIHSKPFSITGQSNLLHTESKNDEYKSLGTSCLTNNKVKYSESTLLSLMQRLGIQSVWPCLLKHGVVDVDRLSKLTRNELIEMGVTDAETRATLMTAAQLLTDSWLNPSLFHKTLNRSLEKNPKDFIDLQTIHDSGISSGTDNTTTTTHSYLTYKPKSINFCNNNTNELKHHQEDISSNKLERMEQHQSRWGYGQPISTEHNGSIKMISYEEIDLNMPIRQNVGSYQTMNSDKNSFQNVSRVFGEMQCQSKHPVGILRNSRLSRDSQLEIDNVKRSSSTTPKTVKIDERFLLSSSRHQQQQKKESNLLNTPMQSSQTPSLSTATSHFVQYPQTNQHHISNSIQSINEDAKNVYIQHIYLARHILRKKLNSEHIDLTQPPYSDETGRANIPLRLIQRYSFETNLDLLTVAMALEAERDTNLREIRRPVISFNEEIRSQRFLNCDGIKTGSLQEFLITIGLPMYINHILHYNSINTNSMITNSNSTTTNNNNSSSTNSTNKHNHKCLLMTPADLLNMSNGQLQEKFNFLPIHIQWLRQEASVIPWILLGQTNSTKYSTMNNCIANNNNIYSLPRHSIMNNCCRRSSSQLRKLQQYPQQQQQQQQQPPPPPAPPSQQQQQQKRSTASTQPFNNHCQHYPLQDYHEGHEQSDHFINLEHLVDKV</sequence>
<dbReference type="SUPFAM" id="SSF47769">
    <property type="entry name" value="SAM/Pointed domain"/>
    <property type="match status" value="1"/>
</dbReference>
<dbReference type="STRING" id="6183.A0A5K4FCP3"/>
<evidence type="ECO:0000256" key="1">
    <source>
        <dbReference type="SAM" id="MobiDB-lite"/>
    </source>
</evidence>
<proteinExistence type="predicted"/>
<evidence type="ECO:0000259" key="2">
    <source>
        <dbReference type="Pfam" id="PF26285"/>
    </source>
</evidence>
<feature type="domain" description="SASH1/NUB1 homeodomain-like" evidence="2">
    <location>
        <begin position="507"/>
        <end position="574"/>
    </location>
</feature>
<feature type="compositionally biased region" description="Polar residues" evidence="1">
    <location>
        <begin position="764"/>
        <end position="777"/>
    </location>
</feature>
<keyword evidence="3" id="KW-1185">Reference proteome</keyword>
<evidence type="ECO:0000313" key="4">
    <source>
        <dbReference type="WBParaSite" id="Smp_334480.2"/>
    </source>
</evidence>
<name>A0A5K4FCP3_SCHMA</name>
<accession>A0A5K4FCP3</accession>